<dbReference type="GO" id="GO:0008380">
    <property type="term" value="P:RNA splicing"/>
    <property type="evidence" value="ECO:0007669"/>
    <property type="project" value="UniProtKB-KW"/>
</dbReference>
<keyword evidence="9" id="KW-0508">mRNA splicing</keyword>
<keyword evidence="14" id="KW-1185">Reference proteome</keyword>
<feature type="compositionally biased region" description="Pro residues" evidence="12">
    <location>
        <begin position="125"/>
        <end position="143"/>
    </location>
</feature>
<comment type="similarity">
    <text evidence="2">Belongs to the SYF2 family.</text>
</comment>
<evidence type="ECO:0000256" key="8">
    <source>
        <dbReference type="ARBA" id="ARBA00023163"/>
    </source>
</evidence>
<dbReference type="Proteomes" id="UP000245119">
    <property type="component" value="Linkage Group LG6"/>
</dbReference>
<dbReference type="SUPFAM" id="SSF117773">
    <property type="entry name" value="GTF2I-like repeat"/>
    <property type="match status" value="1"/>
</dbReference>
<dbReference type="EMBL" id="PZQS01000006">
    <property type="protein sequence ID" value="PVD28829.1"/>
    <property type="molecule type" value="Genomic_DNA"/>
</dbReference>
<dbReference type="AlphaFoldDB" id="A0A2T7P5Y2"/>
<evidence type="ECO:0000256" key="11">
    <source>
        <dbReference type="SAM" id="Coils"/>
    </source>
</evidence>
<dbReference type="Gene3D" id="3.90.1460.10">
    <property type="entry name" value="GTF2I-like"/>
    <property type="match status" value="1"/>
</dbReference>
<dbReference type="OrthoDB" id="199717at2759"/>
<dbReference type="GO" id="GO:0003677">
    <property type="term" value="F:DNA binding"/>
    <property type="evidence" value="ECO:0007669"/>
    <property type="project" value="UniProtKB-KW"/>
</dbReference>
<evidence type="ECO:0000256" key="4">
    <source>
        <dbReference type="ARBA" id="ARBA00022728"/>
    </source>
</evidence>
<keyword evidence="8" id="KW-0804">Transcription</keyword>
<comment type="caution">
    <text evidence="13">The sequence shown here is derived from an EMBL/GenBank/DDBJ whole genome shotgun (WGS) entry which is preliminary data.</text>
</comment>
<evidence type="ECO:0000256" key="12">
    <source>
        <dbReference type="SAM" id="MobiDB-lite"/>
    </source>
</evidence>
<dbReference type="GO" id="GO:0006397">
    <property type="term" value="P:mRNA processing"/>
    <property type="evidence" value="ECO:0007669"/>
    <property type="project" value="UniProtKB-KW"/>
</dbReference>
<dbReference type="InterPro" id="IPR036647">
    <property type="entry name" value="GTF2I-like_rpt_sf"/>
</dbReference>
<dbReference type="InterPro" id="IPR013260">
    <property type="entry name" value="mRNA_splic_SYF2"/>
</dbReference>
<feature type="region of interest" description="Disordered" evidence="12">
    <location>
        <begin position="449"/>
        <end position="469"/>
    </location>
</feature>
<keyword evidence="6" id="KW-0805">Transcription regulation</keyword>
<organism evidence="13 14">
    <name type="scientific">Pomacea canaliculata</name>
    <name type="common">Golden apple snail</name>
    <dbReference type="NCBI Taxonomy" id="400727"/>
    <lineage>
        <taxon>Eukaryota</taxon>
        <taxon>Metazoa</taxon>
        <taxon>Spiralia</taxon>
        <taxon>Lophotrochozoa</taxon>
        <taxon>Mollusca</taxon>
        <taxon>Gastropoda</taxon>
        <taxon>Caenogastropoda</taxon>
        <taxon>Architaenioglossa</taxon>
        <taxon>Ampullarioidea</taxon>
        <taxon>Ampullariidae</taxon>
        <taxon>Pomacea</taxon>
    </lineage>
</organism>
<reference evidence="13 14" key="1">
    <citation type="submission" date="2018-04" db="EMBL/GenBank/DDBJ databases">
        <title>The genome of golden apple snail Pomacea canaliculata provides insight into stress tolerance and invasive adaptation.</title>
        <authorList>
            <person name="Liu C."/>
            <person name="Liu B."/>
            <person name="Ren Y."/>
            <person name="Zhang Y."/>
            <person name="Wang H."/>
            <person name="Li S."/>
            <person name="Jiang F."/>
            <person name="Yin L."/>
            <person name="Zhang G."/>
            <person name="Qian W."/>
            <person name="Fan W."/>
        </authorList>
    </citation>
    <scope>NUCLEOTIDE SEQUENCE [LARGE SCALE GENOMIC DNA]</scope>
    <source>
        <strain evidence="13">SZHN2017</strain>
        <tissue evidence="13">Muscle</tissue>
    </source>
</reference>
<keyword evidence="5" id="KW-0677">Repeat</keyword>
<dbReference type="PROSITE" id="PS51139">
    <property type="entry name" value="GTF2I"/>
    <property type="match status" value="1"/>
</dbReference>
<keyword evidence="3" id="KW-0507">mRNA processing</keyword>
<sequence length="584" mass="67295">MSDKSTQQFRRIIGQKRTTALSYFTKRGKHAPGETRSIFLARMREEWSRLGDEEKKAFKKDAVVYKQQPPQNEAEKIAYLRRVFSELNKLTDFMKQLGWSFYYKITTETDIMESPEGPAAALNPAPIPPTPIPPTPIAPSPTPRRPKGEKEEERANLRREVQNLFNELYGQATGNRGNFPYKRHHIMPEVAVTGLPDGVPFKEPFSYGLPALKAILAQKSQIKMHMVQASPLENPAPVTPGENTTAAVREVSLCQQLTGSDASLSPQANGDVPVVKAEEAFVKQEHSIDEKVPLKQEYSIAEELPLKKEHSIAEGMLLKLEQANAERVLLKQEHSSAEEVLKWEHSIAEEVPLNTGTCYATPSSSGTTSSKTARLNRLRNLELKMNEARKLNHQEVATEDERKKRPENFEAKRKRMEWEQEQDALKQECLAKGENYDLVKLRDVGADEAERWERKKKKKNPDTGFADYEQATYRQYQRLTKQMKPDLNQYERQREKMEDKFYATADTLGLHQRKDSEENVDKMVEDLEKQILKREKYSRRRTFDEGADIDYINERNRKFSKKLERFYGQYTAEIKQNLERGTAV</sequence>
<evidence type="ECO:0008006" key="15">
    <source>
        <dbReference type="Google" id="ProtNLM"/>
    </source>
</evidence>
<gene>
    <name evidence="13" type="ORF">C0Q70_11424</name>
</gene>
<dbReference type="Pfam" id="PF08231">
    <property type="entry name" value="SYF2"/>
    <property type="match status" value="1"/>
</dbReference>
<keyword evidence="11" id="KW-0175">Coiled coil</keyword>
<evidence type="ECO:0000256" key="10">
    <source>
        <dbReference type="ARBA" id="ARBA00023242"/>
    </source>
</evidence>
<dbReference type="GO" id="GO:0071013">
    <property type="term" value="C:catalytic step 2 spliceosome"/>
    <property type="evidence" value="ECO:0007669"/>
    <property type="project" value="TreeGrafter"/>
</dbReference>
<name>A0A2T7P5Y2_POMCA</name>
<dbReference type="PANTHER" id="PTHR13264:SF5">
    <property type="entry name" value="PRE-MRNA-SPLICING FACTOR SYF2"/>
    <property type="match status" value="1"/>
</dbReference>
<keyword evidence="7" id="KW-0238">DNA-binding</keyword>
<dbReference type="Pfam" id="PF02946">
    <property type="entry name" value="GTF2I"/>
    <property type="match status" value="1"/>
</dbReference>
<evidence type="ECO:0000313" key="14">
    <source>
        <dbReference type="Proteomes" id="UP000245119"/>
    </source>
</evidence>
<evidence type="ECO:0000313" key="13">
    <source>
        <dbReference type="EMBL" id="PVD28829.1"/>
    </source>
</evidence>
<evidence type="ECO:0000256" key="2">
    <source>
        <dbReference type="ARBA" id="ARBA00010028"/>
    </source>
</evidence>
<keyword evidence="10" id="KW-0539">Nucleus</keyword>
<dbReference type="GO" id="GO:0071014">
    <property type="term" value="C:post-mRNA release spliceosomal complex"/>
    <property type="evidence" value="ECO:0007669"/>
    <property type="project" value="TreeGrafter"/>
</dbReference>
<evidence type="ECO:0000256" key="9">
    <source>
        <dbReference type="ARBA" id="ARBA00023187"/>
    </source>
</evidence>
<dbReference type="STRING" id="400727.A0A2T7P5Y2"/>
<evidence type="ECO:0000256" key="3">
    <source>
        <dbReference type="ARBA" id="ARBA00022664"/>
    </source>
</evidence>
<evidence type="ECO:0000256" key="6">
    <source>
        <dbReference type="ARBA" id="ARBA00023015"/>
    </source>
</evidence>
<evidence type="ECO:0000256" key="1">
    <source>
        <dbReference type="ARBA" id="ARBA00004123"/>
    </source>
</evidence>
<dbReference type="InterPro" id="IPR004212">
    <property type="entry name" value="GTF2I"/>
</dbReference>
<keyword evidence="4" id="KW-0747">Spliceosome</keyword>
<proteinExistence type="inferred from homology"/>
<feature type="region of interest" description="Disordered" evidence="12">
    <location>
        <begin position="114"/>
        <end position="154"/>
    </location>
</feature>
<dbReference type="GO" id="GO:0000974">
    <property type="term" value="C:Prp19 complex"/>
    <property type="evidence" value="ECO:0007669"/>
    <property type="project" value="TreeGrafter"/>
</dbReference>
<dbReference type="PANTHER" id="PTHR13264">
    <property type="entry name" value="GCIP-INTERACTING PROTEIN P29"/>
    <property type="match status" value="1"/>
</dbReference>
<feature type="coiled-coil region" evidence="11">
    <location>
        <begin position="313"/>
        <end position="340"/>
    </location>
</feature>
<protein>
    <recommendedName>
        <fullName evidence="15">Pre-mRNA-splicing factor SYF2</fullName>
    </recommendedName>
</protein>
<accession>A0A2T7P5Y2</accession>
<feature type="coiled-coil region" evidence="11">
    <location>
        <begin position="378"/>
        <end position="428"/>
    </location>
</feature>
<evidence type="ECO:0000256" key="7">
    <source>
        <dbReference type="ARBA" id="ARBA00023125"/>
    </source>
</evidence>
<comment type="subcellular location">
    <subcellularLocation>
        <location evidence="1">Nucleus</location>
    </subcellularLocation>
</comment>
<evidence type="ECO:0000256" key="5">
    <source>
        <dbReference type="ARBA" id="ARBA00022737"/>
    </source>
</evidence>